<dbReference type="Proteomes" id="UP001185012">
    <property type="component" value="Unassembled WGS sequence"/>
</dbReference>
<gene>
    <name evidence="1" type="ORF">JOE21_001276</name>
</gene>
<dbReference type="EMBL" id="JAVDQG010000002">
    <property type="protein sequence ID" value="MDR6225285.1"/>
    <property type="molecule type" value="Genomic_DNA"/>
</dbReference>
<reference evidence="1 2" key="1">
    <citation type="submission" date="2023-07" db="EMBL/GenBank/DDBJ databases">
        <title>Genomic Encyclopedia of Type Strains, Phase IV (KMG-IV): sequencing the most valuable type-strain genomes for metagenomic binning, comparative biology and taxonomic classification.</title>
        <authorList>
            <person name="Goeker M."/>
        </authorList>
    </citation>
    <scope>NUCLEOTIDE SEQUENCE [LARGE SCALE GENOMIC DNA]</scope>
    <source>
        <strain evidence="1 2">DSM 45903</strain>
    </source>
</reference>
<evidence type="ECO:0000313" key="2">
    <source>
        <dbReference type="Proteomes" id="UP001185012"/>
    </source>
</evidence>
<evidence type="ECO:0000313" key="1">
    <source>
        <dbReference type="EMBL" id="MDR6225285.1"/>
    </source>
</evidence>
<name>A0ABU1IKI0_9BACL</name>
<proteinExistence type="predicted"/>
<protein>
    <submittedName>
        <fullName evidence="1">Uncharacterized protein</fullName>
    </submittedName>
</protein>
<accession>A0ABU1IKI0</accession>
<comment type="caution">
    <text evidence="1">The sequence shown here is derived from an EMBL/GenBank/DDBJ whole genome shotgun (WGS) entry which is preliminary data.</text>
</comment>
<organism evidence="1 2">
    <name type="scientific">Desmospora profundinema</name>
    <dbReference type="NCBI Taxonomy" id="1571184"/>
    <lineage>
        <taxon>Bacteria</taxon>
        <taxon>Bacillati</taxon>
        <taxon>Bacillota</taxon>
        <taxon>Bacilli</taxon>
        <taxon>Bacillales</taxon>
        <taxon>Thermoactinomycetaceae</taxon>
        <taxon>Desmospora</taxon>
    </lineage>
</organism>
<sequence length="65" mass="6950">MVHKLKSLKGKNVTVMTYGNSLSNGIKGTLQQVEGNQKNGFIIVVTDTMETTVPISQITGVSITV</sequence>
<keyword evidence="2" id="KW-1185">Reference proteome</keyword>